<comment type="subcellular location">
    <subcellularLocation>
        <location evidence="1">Nucleus</location>
    </subcellularLocation>
</comment>
<feature type="non-terminal residue" evidence="5">
    <location>
        <position position="1"/>
    </location>
</feature>
<evidence type="ECO:0000259" key="4">
    <source>
        <dbReference type="PROSITE" id="PS50013"/>
    </source>
</evidence>
<dbReference type="Pfam" id="PF00385">
    <property type="entry name" value="Chromo"/>
    <property type="match status" value="1"/>
</dbReference>
<evidence type="ECO:0000256" key="2">
    <source>
        <dbReference type="ARBA" id="ARBA00011353"/>
    </source>
</evidence>
<dbReference type="GO" id="GO:0005634">
    <property type="term" value="C:nucleus"/>
    <property type="evidence" value="ECO:0007669"/>
    <property type="project" value="UniProtKB-SubCell"/>
</dbReference>
<dbReference type="Gene3D" id="2.40.50.40">
    <property type="match status" value="1"/>
</dbReference>
<accession>A0A9P4S203</accession>
<dbReference type="SUPFAM" id="SSF54160">
    <property type="entry name" value="Chromo domain-like"/>
    <property type="match status" value="1"/>
</dbReference>
<dbReference type="GO" id="GO:0006338">
    <property type="term" value="P:chromatin remodeling"/>
    <property type="evidence" value="ECO:0007669"/>
    <property type="project" value="UniProtKB-ARBA"/>
</dbReference>
<dbReference type="Proteomes" id="UP000799429">
    <property type="component" value="Unassembled WGS sequence"/>
</dbReference>
<evidence type="ECO:0000256" key="1">
    <source>
        <dbReference type="ARBA" id="ARBA00004123"/>
    </source>
</evidence>
<name>A0A9P4S203_9PEZI</name>
<comment type="caution">
    <text evidence="5">The sequence shown here is derived from an EMBL/GenBank/DDBJ whole genome shotgun (WGS) entry which is preliminary data.</text>
</comment>
<dbReference type="EMBL" id="MU006115">
    <property type="protein sequence ID" value="KAF2834781.1"/>
    <property type="molecule type" value="Genomic_DNA"/>
</dbReference>
<feature type="domain" description="Chromo" evidence="4">
    <location>
        <begin position="11"/>
        <end position="80"/>
    </location>
</feature>
<reference evidence="5" key="1">
    <citation type="journal article" date="2020" name="Stud. Mycol.">
        <title>101 Dothideomycetes genomes: a test case for predicting lifestyles and emergence of pathogens.</title>
        <authorList>
            <person name="Haridas S."/>
            <person name="Albert R."/>
            <person name="Binder M."/>
            <person name="Bloem J."/>
            <person name="Labutti K."/>
            <person name="Salamov A."/>
            <person name="Andreopoulos B."/>
            <person name="Baker S."/>
            <person name="Barry K."/>
            <person name="Bills G."/>
            <person name="Bluhm B."/>
            <person name="Cannon C."/>
            <person name="Castanera R."/>
            <person name="Culley D."/>
            <person name="Daum C."/>
            <person name="Ezra D."/>
            <person name="Gonzalez J."/>
            <person name="Henrissat B."/>
            <person name="Kuo A."/>
            <person name="Liang C."/>
            <person name="Lipzen A."/>
            <person name="Lutzoni F."/>
            <person name="Magnuson J."/>
            <person name="Mondo S."/>
            <person name="Nolan M."/>
            <person name="Ohm R."/>
            <person name="Pangilinan J."/>
            <person name="Park H.-J."/>
            <person name="Ramirez L."/>
            <person name="Alfaro M."/>
            <person name="Sun H."/>
            <person name="Tritt A."/>
            <person name="Yoshinaga Y."/>
            <person name="Zwiers L.-H."/>
            <person name="Turgeon B."/>
            <person name="Goodwin S."/>
            <person name="Spatafora J."/>
            <person name="Crous P."/>
            <person name="Grigoriev I."/>
        </authorList>
    </citation>
    <scope>NUCLEOTIDE SEQUENCE</scope>
    <source>
        <strain evidence="5">CBS 101060</strain>
    </source>
</reference>
<organism evidence="5 6">
    <name type="scientific">Patellaria atrata CBS 101060</name>
    <dbReference type="NCBI Taxonomy" id="1346257"/>
    <lineage>
        <taxon>Eukaryota</taxon>
        <taxon>Fungi</taxon>
        <taxon>Dikarya</taxon>
        <taxon>Ascomycota</taxon>
        <taxon>Pezizomycotina</taxon>
        <taxon>Dothideomycetes</taxon>
        <taxon>Dothideomycetes incertae sedis</taxon>
        <taxon>Patellariales</taxon>
        <taxon>Patellariaceae</taxon>
        <taxon>Patellaria</taxon>
    </lineage>
</organism>
<dbReference type="CDD" id="cd00024">
    <property type="entry name" value="CD_CSD"/>
    <property type="match status" value="1"/>
</dbReference>
<dbReference type="InterPro" id="IPR016197">
    <property type="entry name" value="Chromo-like_dom_sf"/>
</dbReference>
<dbReference type="SMART" id="SM00298">
    <property type="entry name" value="CHROMO"/>
    <property type="match status" value="1"/>
</dbReference>
<dbReference type="OrthoDB" id="3792359at2759"/>
<evidence type="ECO:0000256" key="3">
    <source>
        <dbReference type="ARBA" id="ARBA00023242"/>
    </source>
</evidence>
<feature type="non-terminal residue" evidence="5">
    <location>
        <position position="82"/>
    </location>
</feature>
<comment type="subunit">
    <text evidence="2">Component of the NuA4 histone acetyltransferase complex.</text>
</comment>
<dbReference type="AlphaFoldDB" id="A0A9P4S203"/>
<keyword evidence="3" id="KW-0539">Nucleus</keyword>
<proteinExistence type="predicted"/>
<evidence type="ECO:0000313" key="6">
    <source>
        <dbReference type="Proteomes" id="UP000799429"/>
    </source>
</evidence>
<keyword evidence="6" id="KW-1185">Reference proteome</keyword>
<dbReference type="PANTHER" id="PTHR22812">
    <property type="entry name" value="CHROMOBOX PROTEIN"/>
    <property type="match status" value="1"/>
</dbReference>
<gene>
    <name evidence="5" type="ORF">M501DRAFT_910597</name>
</gene>
<protein>
    <recommendedName>
        <fullName evidence="4">Chromo domain-containing protein</fullName>
    </recommendedName>
</protein>
<dbReference type="InterPro" id="IPR000953">
    <property type="entry name" value="Chromo/chromo_shadow_dom"/>
</dbReference>
<evidence type="ECO:0000313" key="5">
    <source>
        <dbReference type="EMBL" id="KAF2834781.1"/>
    </source>
</evidence>
<dbReference type="InterPro" id="IPR023780">
    <property type="entry name" value="Chromo_domain"/>
</dbReference>
<dbReference type="InterPro" id="IPR051219">
    <property type="entry name" value="Heterochromatin_chromo-domain"/>
</dbReference>
<sequence>AQTHDDGSAEYEVEMILNSKIDRRSNDPITRKKGLLRYLVKWKGFPDSDNSWNDWPNMLHCPGEVQRFHEAYPAKPGPHELF</sequence>
<dbReference type="PROSITE" id="PS50013">
    <property type="entry name" value="CHROMO_2"/>
    <property type="match status" value="1"/>
</dbReference>